<evidence type="ECO:0000313" key="2">
    <source>
        <dbReference type="Proteomes" id="UP000433101"/>
    </source>
</evidence>
<keyword evidence="2" id="KW-1185">Reference proteome</keyword>
<evidence type="ECO:0000313" key="1">
    <source>
        <dbReference type="EMBL" id="MXN67125.1"/>
    </source>
</evidence>
<organism evidence="1 2">
    <name type="scientific">Stappia sediminis</name>
    <dbReference type="NCBI Taxonomy" id="2692190"/>
    <lineage>
        <taxon>Bacteria</taxon>
        <taxon>Pseudomonadati</taxon>
        <taxon>Pseudomonadota</taxon>
        <taxon>Alphaproteobacteria</taxon>
        <taxon>Hyphomicrobiales</taxon>
        <taxon>Stappiaceae</taxon>
        <taxon>Stappia</taxon>
    </lineage>
</organism>
<dbReference type="RefSeq" id="WP_160777357.1">
    <property type="nucleotide sequence ID" value="NZ_WUMV01000009.1"/>
</dbReference>
<dbReference type="AlphaFoldDB" id="A0A7X3S9T7"/>
<accession>A0A7X3S9T7</accession>
<proteinExistence type="predicted"/>
<dbReference type="EMBL" id="WUMV01000009">
    <property type="protein sequence ID" value="MXN67125.1"/>
    <property type="molecule type" value="Genomic_DNA"/>
</dbReference>
<evidence type="ECO:0008006" key="3">
    <source>
        <dbReference type="Google" id="ProtNLM"/>
    </source>
</evidence>
<gene>
    <name evidence="1" type="ORF">GR183_19625</name>
</gene>
<sequence>MYRIWDSLRDVDAFHEPKPKFHKVMRSAQTNPEWARDFLRWEKFPAMLRSRAKAYVETSHLFCKAFIEPALQFGLRPSFITLRRDPRAIATSHLMLRTIPGRTWGGLAYCLSPQDDVFLSAQDWEQLSDYQLCYWYALEIQKRQAAYEELLPQKGLKNFSIRTGELNDIDRVVEMIEELTEGAITPDTKRLSRAVGQLYNHRKGRGAQVPDVEFDREEAELEKRLTATEKAIAL</sequence>
<comment type="caution">
    <text evidence="1">The sequence shown here is derived from an EMBL/GenBank/DDBJ whole genome shotgun (WGS) entry which is preliminary data.</text>
</comment>
<dbReference type="Proteomes" id="UP000433101">
    <property type="component" value="Unassembled WGS sequence"/>
</dbReference>
<protein>
    <recommendedName>
        <fullName evidence="3">Sulfotransferase family protein</fullName>
    </recommendedName>
</protein>
<reference evidence="1 2" key="1">
    <citation type="submission" date="2019-12" db="EMBL/GenBank/DDBJ databases">
        <authorList>
            <person name="Li M."/>
        </authorList>
    </citation>
    <scope>NUCLEOTIDE SEQUENCE [LARGE SCALE GENOMIC DNA]</scope>
    <source>
        <strain evidence="1 2">GBMRC 2046</strain>
    </source>
</reference>
<name>A0A7X3S9T7_9HYPH</name>